<name>A0A645HCD7_9ZZZZ</name>
<feature type="domain" description="FMN-binding" evidence="1">
    <location>
        <begin position="72"/>
        <end position="150"/>
    </location>
</feature>
<protein>
    <recommendedName>
        <fullName evidence="1">FMN-binding domain-containing protein</fullName>
    </recommendedName>
</protein>
<evidence type="ECO:0000259" key="1">
    <source>
        <dbReference type="Pfam" id="PF04205"/>
    </source>
</evidence>
<accession>A0A645HCD7</accession>
<dbReference type="InterPro" id="IPR007329">
    <property type="entry name" value="FMN-bd"/>
</dbReference>
<organism evidence="2">
    <name type="scientific">bioreactor metagenome</name>
    <dbReference type="NCBI Taxonomy" id="1076179"/>
    <lineage>
        <taxon>unclassified sequences</taxon>
        <taxon>metagenomes</taxon>
        <taxon>ecological metagenomes</taxon>
    </lineage>
</organism>
<sequence length="158" mass="17235">MATVGVSQNNHGPKKDVPVFKEVSGLDVVKSIYPDAVAVEKNKGDWFNIVSSDKKVLGYCLSSKPYSDGIKGYNNTTPVIVITDKNKTIKKVAILSNWETAAYLKKLERQNFFNTWNGLKVSDAVKKKASADSYSGATFSATALSKNVEIILNKAAKN</sequence>
<dbReference type="GO" id="GO:0010181">
    <property type="term" value="F:FMN binding"/>
    <property type="evidence" value="ECO:0007669"/>
    <property type="project" value="InterPro"/>
</dbReference>
<reference evidence="2" key="1">
    <citation type="submission" date="2019-08" db="EMBL/GenBank/DDBJ databases">
        <authorList>
            <person name="Kucharzyk K."/>
            <person name="Murdoch R.W."/>
            <person name="Higgins S."/>
            <person name="Loffler F."/>
        </authorList>
    </citation>
    <scope>NUCLEOTIDE SEQUENCE</scope>
</reference>
<evidence type="ECO:0000313" key="2">
    <source>
        <dbReference type="EMBL" id="MPN36691.1"/>
    </source>
</evidence>
<gene>
    <name evidence="2" type="ORF">SDC9_184201</name>
</gene>
<comment type="caution">
    <text evidence="2">The sequence shown here is derived from an EMBL/GenBank/DDBJ whole genome shotgun (WGS) entry which is preliminary data.</text>
</comment>
<dbReference type="EMBL" id="VSSQ01090966">
    <property type="protein sequence ID" value="MPN36691.1"/>
    <property type="molecule type" value="Genomic_DNA"/>
</dbReference>
<dbReference type="GO" id="GO:0016020">
    <property type="term" value="C:membrane"/>
    <property type="evidence" value="ECO:0007669"/>
    <property type="project" value="InterPro"/>
</dbReference>
<proteinExistence type="predicted"/>
<dbReference type="AlphaFoldDB" id="A0A645HCD7"/>
<dbReference type="Pfam" id="PF04205">
    <property type="entry name" value="FMN_bind"/>
    <property type="match status" value="1"/>
</dbReference>